<dbReference type="PANTHER" id="PTHR30258">
    <property type="entry name" value="TYPE II SECRETION SYSTEM PROTEIN GSPE-RELATED"/>
    <property type="match status" value="1"/>
</dbReference>
<dbReference type="PROSITE" id="PS00662">
    <property type="entry name" value="T2SP_E"/>
    <property type="match status" value="1"/>
</dbReference>
<dbReference type="CDD" id="cd01129">
    <property type="entry name" value="PulE-GspE-like"/>
    <property type="match status" value="1"/>
</dbReference>
<evidence type="ECO:0000259" key="4">
    <source>
        <dbReference type="PROSITE" id="PS00662"/>
    </source>
</evidence>
<gene>
    <name evidence="5" type="ORF">D9F05_09330</name>
</gene>
<keyword evidence="3" id="KW-0067">ATP-binding</keyword>
<evidence type="ECO:0000256" key="1">
    <source>
        <dbReference type="ARBA" id="ARBA00006611"/>
    </source>
</evidence>
<dbReference type="GO" id="GO:0005524">
    <property type="term" value="F:ATP binding"/>
    <property type="evidence" value="ECO:0007669"/>
    <property type="project" value="UniProtKB-KW"/>
</dbReference>
<dbReference type="Gene3D" id="3.40.50.300">
    <property type="entry name" value="P-loop containing nucleotide triphosphate hydrolases"/>
    <property type="match status" value="1"/>
</dbReference>
<evidence type="ECO:0000256" key="3">
    <source>
        <dbReference type="ARBA" id="ARBA00022840"/>
    </source>
</evidence>
<dbReference type="PANTHER" id="PTHR30258:SF1">
    <property type="entry name" value="PROTEIN TRANSPORT PROTEIN HOFB HOMOLOG"/>
    <property type="match status" value="1"/>
</dbReference>
<dbReference type="EMBL" id="RNRV01000013">
    <property type="protein sequence ID" value="MHO04572.1"/>
    <property type="molecule type" value="Genomic_DNA"/>
</dbReference>
<accession>A0A3L0VXI5</accession>
<comment type="similarity">
    <text evidence="1">Belongs to the GSP E family.</text>
</comment>
<dbReference type="AlphaFoldDB" id="A0A3L0VXI5"/>
<proteinExistence type="inferred from homology"/>
<dbReference type="Gene3D" id="3.30.450.90">
    <property type="match status" value="1"/>
</dbReference>
<dbReference type="SUPFAM" id="SSF52540">
    <property type="entry name" value="P-loop containing nucleoside triphosphate hydrolases"/>
    <property type="match status" value="1"/>
</dbReference>
<feature type="domain" description="Bacterial type II secretion system protein E" evidence="4">
    <location>
        <begin position="305"/>
        <end position="319"/>
    </location>
</feature>
<comment type="caution">
    <text evidence="5">The sequence shown here is derived from an EMBL/GenBank/DDBJ whole genome shotgun (WGS) entry which is preliminary data.</text>
</comment>
<evidence type="ECO:0000256" key="2">
    <source>
        <dbReference type="ARBA" id="ARBA00022741"/>
    </source>
</evidence>
<dbReference type="InterPro" id="IPR001482">
    <property type="entry name" value="T2SS/T4SS_dom"/>
</dbReference>
<sequence length="527" mass="58221">MHDCLNPSHSLFIKNESERDIIAYHDGTIYVTSEAKTSSTFQAYFNRARAHLGTPPDVKVVTLSDLKADFYDGAMDVDDGDFDPSETQNTVVNMLKDAAARNGSDIHIITSESQRIARIKYRVDGDLEEVDSVSLAKGKALLGTIYNTMASEADSMYNPLKPQDGRIKYEFAKNAGLSGARIATRPTDDGVIMVLRLLYSQKKQSNKGLDDLGYLPEQANDMWAIADRPFGLMIMSGATGSGKSTSIERLMSALYLKYQGKKNFMTVEDPPEYAIHGAIQTPIICDKNDEESVRRAWAQAISNMMRLDPDVILIGEVRDEDSAMGAIRAAMTGHFVFTTLHVNDAFGCIQRLVDIGIDQTFLFDPKILSGLVNQSLAKRLCKECRIPYKGNEHLVDEGLRGRIQRFTNIDGVHLAGKGCKCCHNGFSGREAVAEVVKTSAALFDVFKNHGKVAATRYWVEEMGGVTKCQAMIQKINEGLLDPLSAEQDICLLNEDVVTLGIEDFPKKAKPSVIHNPNTIHQKVERIG</sequence>
<keyword evidence="2" id="KW-0547">Nucleotide-binding</keyword>
<reference evidence="5" key="1">
    <citation type="submission" date="2018-10" db="EMBL/GenBank/DDBJ databases">
        <authorList>
            <consortium name="NARMS: The National Antimicrobial Resistance Monitoring System"/>
        </authorList>
    </citation>
    <scope>NUCLEOTIDE SEQUENCE [LARGE SCALE GENOMIC DNA]</scope>
    <source>
        <strain evidence="5">CVM N17EC0388</strain>
    </source>
</reference>
<dbReference type="GO" id="GO:0016887">
    <property type="term" value="F:ATP hydrolysis activity"/>
    <property type="evidence" value="ECO:0007669"/>
    <property type="project" value="TreeGrafter"/>
</dbReference>
<protein>
    <submittedName>
        <fullName evidence="5">Pilus assembly protein</fullName>
    </submittedName>
</protein>
<dbReference type="InterPro" id="IPR027417">
    <property type="entry name" value="P-loop_NTPase"/>
</dbReference>
<evidence type="ECO:0000313" key="5">
    <source>
        <dbReference type="EMBL" id="MHO04572.1"/>
    </source>
</evidence>
<dbReference type="GO" id="GO:0005886">
    <property type="term" value="C:plasma membrane"/>
    <property type="evidence" value="ECO:0007669"/>
    <property type="project" value="TreeGrafter"/>
</dbReference>
<organism evidence="5">
    <name type="scientific">Escherichia coli</name>
    <dbReference type="NCBI Taxonomy" id="562"/>
    <lineage>
        <taxon>Bacteria</taxon>
        <taxon>Pseudomonadati</taxon>
        <taxon>Pseudomonadota</taxon>
        <taxon>Gammaproteobacteria</taxon>
        <taxon>Enterobacterales</taxon>
        <taxon>Enterobacteriaceae</taxon>
        <taxon>Escherichia</taxon>
    </lineage>
</organism>
<dbReference type="Pfam" id="PF00437">
    <property type="entry name" value="T2SSE"/>
    <property type="match status" value="1"/>
</dbReference>
<name>A0A3L0VXI5_ECOLX</name>